<name>A0ABT3PV60_9BACT</name>
<reference evidence="2 3" key="1">
    <citation type="submission" date="2021-11" db="EMBL/GenBank/DDBJ databases">
        <title>Aliifidinibius sp. nov., a new bacterium isolated from saline soil.</title>
        <authorList>
            <person name="Galisteo C."/>
            <person name="De La Haba R."/>
            <person name="Sanchez-Porro C."/>
            <person name="Ventosa A."/>
        </authorList>
    </citation>
    <scope>NUCLEOTIDE SEQUENCE [LARGE SCALE GENOMIC DNA]</scope>
    <source>
        <strain evidence="2 3">KACC 190600</strain>
    </source>
</reference>
<dbReference type="SUPFAM" id="SSF53448">
    <property type="entry name" value="Nucleotide-diphospho-sugar transferases"/>
    <property type="match status" value="1"/>
</dbReference>
<dbReference type="Proteomes" id="UP001207337">
    <property type="component" value="Unassembled WGS sequence"/>
</dbReference>
<dbReference type="Pfam" id="PF00535">
    <property type="entry name" value="Glycos_transf_2"/>
    <property type="match status" value="1"/>
</dbReference>
<proteinExistence type="predicted"/>
<dbReference type="CDD" id="cd00761">
    <property type="entry name" value="Glyco_tranf_GTA_type"/>
    <property type="match status" value="1"/>
</dbReference>
<evidence type="ECO:0000259" key="1">
    <source>
        <dbReference type="Pfam" id="PF00535"/>
    </source>
</evidence>
<keyword evidence="3" id="KW-1185">Reference proteome</keyword>
<dbReference type="PANTHER" id="PTHR43685:SF2">
    <property type="entry name" value="GLYCOSYLTRANSFERASE 2-LIKE DOMAIN-CONTAINING PROTEIN"/>
    <property type="match status" value="1"/>
</dbReference>
<dbReference type="RefSeq" id="WP_265787207.1">
    <property type="nucleotide sequence ID" value="NZ_BAABRS010000001.1"/>
</dbReference>
<evidence type="ECO:0000313" key="3">
    <source>
        <dbReference type="Proteomes" id="UP001207337"/>
    </source>
</evidence>
<dbReference type="EMBL" id="JAJNDC010000001">
    <property type="protein sequence ID" value="MCW9711740.1"/>
    <property type="molecule type" value="Genomic_DNA"/>
</dbReference>
<dbReference type="InterPro" id="IPR029044">
    <property type="entry name" value="Nucleotide-diphossugar_trans"/>
</dbReference>
<organism evidence="2 3">
    <name type="scientific">Fodinibius salicampi</name>
    <dbReference type="NCBI Taxonomy" id="1920655"/>
    <lineage>
        <taxon>Bacteria</taxon>
        <taxon>Pseudomonadati</taxon>
        <taxon>Balneolota</taxon>
        <taxon>Balneolia</taxon>
        <taxon>Balneolales</taxon>
        <taxon>Balneolaceae</taxon>
        <taxon>Fodinibius</taxon>
    </lineage>
</organism>
<dbReference type="InterPro" id="IPR050834">
    <property type="entry name" value="Glycosyltransf_2"/>
</dbReference>
<accession>A0ABT3PV60</accession>
<comment type="caution">
    <text evidence="2">The sequence shown here is derived from an EMBL/GenBank/DDBJ whole genome shotgun (WGS) entry which is preliminary data.</text>
</comment>
<protein>
    <submittedName>
        <fullName evidence="2">Glycosyltransferase</fullName>
    </submittedName>
</protein>
<dbReference type="PANTHER" id="PTHR43685">
    <property type="entry name" value="GLYCOSYLTRANSFERASE"/>
    <property type="match status" value="1"/>
</dbReference>
<dbReference type="InterPro" id="IPR001173">
    <property type="entry name" value="Glyco_trans_2-like"/>
</dbReference>
<feature type="domain" description="Glycosyltransferase 2-like" evidence="1">
    <location>
        <begin position="10"/>
        <end position="132"/>
    </location>
</feature>
<gene>
    <name evidence="2" type="ORF">LQ318_02380</name>
</gene>
<sequence length="315" mass="36855">MSKDNLPLVTIGIPTYNRADAYLKEALESALNQTYSNIEIVVSDNCSTDNTSELVNCYQDSRIKYYRHNENIGANNNFNYCLEKASGEYFLLLHDDDKVDSDFVEACLEDVNYRTDVGLIRTGVRVIDEFGNELQFRKNFVDADTIEKFIEQWMDQRKVSIYLCSVLYNRKGLQQIGGFTSPQNLLQDNVAEIKLTAMMGRADVSQVKASFRRHGDNKGGSESVQEWAMDSNHILHLIKEHVSDQDLIKKSTINLCEWNYNRVYRIKSPLVRWRSYLINYKMFDYYYSPFSYVYKRDIRPKLRKIRSLFFNTETI</sequence>
<dbReference type="Gene3D" id="3.90.550.10">
    <property type="entry name" value="Spore Coat Polysaccharide Biosynthesis Protein SpsA, Chain A"/>
    <property type="match status" value="1"/>
</dbReference>
<evidence type="ECO:0000313" key="2">
    <source>
        <dbReference type="EMBL" id="MCW9711740.1"/>
    </source>
</evidence>